<evidence type="ECO:0000313" key="4">
    <source>
        <dbReference type="Proteomes" id="UP000219636"/>
    </source>
</evidence>
<sequence length="506" mass="54744">MKKHLTVALFALLLLVSGCTDAANEEKTKAPEETTKSTESKETNETAKPEEKEAEVNLQGKVTLSNPSGRIGDEIAVSVESLKPDLPVKLVWVDMVGSYQIEDNYSFIGTTFEPVEKTVAEGTADGAGKWEGSFKIPDGFGDDHDLLIYQEDAVIAKANVFVETVFTMSPESGPPGTEITVTGEGLSWKMFGSLWHLNYDNNFSGIITAITTNGKAKAVVRASGKAGTHSITVESGAMGFPYLSRSSSAINYIDTHYFAFEITGDQPVTTASYVEEAPQPANGGIKMPDPVNKDGVSVSIDKSEGTVGEPVVLTASGLPKNETIKFDWHTMVGTRVTAEGYGEEVFDIGEAKTDADGKLTHKFNIPDDLGGLPHLIDLKVGDEVYGQTYLRILPSIASITPSSGPVGTEFVIEIKGSGWTEFDNALGVLYNNSYIGYICGFNSQGTIKLRLKATGDPGYQFIDIYPSIYKGQQTQPTYYLRPMLTYREDHPGTGIPAIRTMFEVTE</sequence>
<dbReference type="RefSeq" id="WP_097071677.1">
    <property type="nucleotide sequence ID" value="NZ_OBMQ01000001.1"/>
</dbReference>
<feature type="signal peptide" evidence="2">
    <location>
        <begin position="1"/>
        <end position="22"/>
    </location>
</feature>
<keyword evidence="4" id="KW-1185">Reference proteome</keyword>
<reference evidence="4" key="1">
    <citation type="submission" date="2017-08" db="EMBL/GenBank/DDBJ databases">
        <authorList>
            <person name="Varghese N."/>
            <person name="Submissions S."/>
        </authorList>
    </citation>
    <scope>NUCLEOTIDE SEQUENCE [LARGE SCALE GENOMIC DNA]</scope>
    <source>
        <strain evidence="4">JC22</strain>
    </source>
</reference>
<dbReference type="EMBL" id="OBMQ01000001">
    <property type="protein sequence ID" value="SOB90029.1"/>
    <property type="molecule type" value="Genomic_DNA"/>
</dbReference>
<name>A0A285R8I6_9BACL</name>
<dbReference type="PROSITE" id="PS51257">
    <property type="entry name" value="PROKAR_LIPOPROTEIN"/>
    <property type="match status" value="1"/>
</dbReference>
<dbReference type="AlphaFoldDB" id="A0A285R8I6"/>
<dbReference type="OrthoDB" id="2726562at2"/>
<protein>
    <recommendedName>
        <fullName evidence="5">IPT/TIG domain-containing protein</fullName>
    </recommendedName>
</protein>
<keyword evidence="2" id="KW-0732">Signal</keyword>
<feature type="region of interest" description="Disordered" evidence="1">
    <location>
        <begin position="23"/>
        <end position="56"/>
    </location>
</feature>
<gene>
    <name evidence="3" type="ORF">SAMN05880501_10187</name>
</gene>
<proteinExistence type="predicted"/>
<evidence type="ECO:0000313" key="3">
    <source>
        <dbReference type="EMBL" id="SOB90029.1"/>
    </source>
</evidence>
<feature type="chain" id="PRO_5012786729" description="IPT/TIG domain-containing protein" evidence="2">
    <location>
        <begin position="23"/>
        <end position="506"/>
    </location>
</feature>
<dbReference type="Proteomes" id="UP000219636">
    <property type="component" value="Unassembled WGS sequence"/>
</dbReference>
<evidence type="ECO:0008006" key="5">
    <source>
        <dbReference type="Google" id="ProtNLM"/>
    </source>
</evidence>
<evidence type="ECO:0000256" key="1">
    <source>
        <dbReference type="SAM" id="MobiDB-lite"/>
    </source>
</evidence>
<feature type="compositionally biased region" description="Basic and acidic residues" evidence="1">
    <location>
        <begin position="24"/>
        <end position="55"/>
    </location>
</feature>
<accession>A0A285R8I6</accession>
<evidence type="ECO:0000256" key="2">
    <source>
        <dbReference type="SAM" id="SignalP"/>
    </source>
</evidence>
<organism evidence="3 4">
    <name type="scientific">Ureibacillus xyleni</name>
    <dbReference type="NCBI Taxonomy" id="614648"/>
    <lineage>
        <taxon>Bacteria</taxon>
        <taxon>Bacillati</taxon>
        <taxon>Bacillota</taxon>
        <taxon>Bacilli</taxon>
        <taxon>Bacillales</taxon>
        <taxon>Caryophanaceae</taxon>
        <taxon>Ureibacillus</taxon>
    </lineage>
</organism>